<dbReference type="Proteomes" id="UP000267341">
    <property type="component" value="Unassembled WGS sequence"/>
</dbReference>
<dbReference type="EMBL" id="RBIZ01000003">
    <property type="protein sequence ID" value="RKR63722.1"/>
    <property type="molecule type" value="Genomic_DNA"/>
</dbReference>
<sequence length="115" mass="12843">MSTPFCPLNNFTPSPQTIAALQEIEQITRTANLLDILISACPLFQIFAGRGSYTGLATGAGTFNIATYDWDTLQRAFSSVQNLKTERLDQIIHDTLSISSGEDKKFWECMYRASR</sequence>
<protein>
    <submittedName>
        <fullName evidence="1">Uncharacterized protein</fullName>
    </submittedName>
</protein>
<dbReference type="GeneID" id="66906566"/>
<dbReference type="RefSeq" id="WP_134436961.1">
    <property type="nucleotide sequence ID" value="NZ_RBIZ01000003.1"/>
</dbReference>
<accession>A0ABX9S252</accession>
<name>A0ABX9S252_9ENTR</name>
<gene>
    <name evidence="1" type="ORF">C7387_0385</name>
</gene>
<evidence type="ECO:0000313" key="2">
    <source>
        <dbReference type="Proteomes" id="UP000267341"/>
    </source>
</evidence>
<reference evidence="1 2" key="1">
    <citation type="submission" date="2018-10" db="EMBL/GenBank/DDBJ databases">
        <title>Genomic Encyclopedia of Type Strains, Phase IV (KMG-IV): sequencing the most valuable type-strain genomes for metagenomic binning, comparative biology and taxonomic classification.</title>
        <authorList>
            <person name="Goeker M."/>
        </authorList>
    </citation>
    <scope>NUCLEOTIDE SEQUENCE [LARGE SCALE GENOMIC DNA]</scope>
    <source>
        <strain evidence="1 2">DSM 5079</strain>
    </source>
</reference>
<organism evidence="1 2">
    <name type="scientific">Yokenella regensburgei</name>
    <dbReference type="NCBI Taxonomy" id="158877"/>
    <lineage>
        <taxon>Bacteria</taxon>
        <taxon>Pseudomonadati</taxon>
        <taxon>Pseudomonadota</taxon>
        <taxon>Gammaproteobacteria</taxon>
        <taxon>Enterobacterales</taxon>
        <taxon>Enterobacteriaceae</taxon>
        <taxon>Yokenella</taxon>
    </lineage>
</organism>
<evidence type="ECO:0000313" key="1">
    <source>
        <dbReference type="EMBL" id="RKR63722.1"/>
    </source>
</evidence>
<proteinExistence type="predicted"/>
<keyword evidence="2" id="KW-1185">Reference proteome</keyword>
<comment type="caution">
    <text evidence="1">The sequence shown here is derived from an EMBL/GenBank/DDBJ whole genome shotgun (WGS) entry which is preliminary data.</text>
</comment>